<name>A0AAV7TUC3_PLEWA</name>
<accession>A0AAV7TUC3</accession>
<dbReference type="AlphaFoldDB" id="A0AAV7TUC3"/>
<keyword evidence="2" id="KW-1185">Reference proteome</keyword>
<evidence type="ECO:0000313" key="1">
    <source>
        <dbReference type="EMBL" id="KAJ1179801.1"/>
    </source>
</evidence>
<reference evidence="1" key="1">
    <citation type="journal article" date="2022" name="bioRxiv">
        <title>Sequencing and chromosome-scale assembly of the giantPleurodeles waltlgenome.</title>
        <authorList>
            <person name="Brown T."/>
            <person name="Elewa A."/>
            <person name="Iarovenko S."/>
            <person name="Subramanian E."/>
            <person name="Araus A.J."/>
            <person name="Petzold A."/>
            <person name="Susuki M."/>
            <person name="Suzuki K.-i.T."/>
            <person name="Hayashi T."/>
            <person name="Toyoda A."/>
            <person name="Oliveira C."/>
            <person name="Osipova E."/>
            <person name="Leigh N.D."/>
            <person name="Simon A."/>
            <person name="Yun M.H."/>
        </authorList>
    </citation>
    <scope>NUCLEOTIDE SEQUENCE</scope>
    <source>
        <strain evidence="1">20211129_DDA</strain>
        <tissue evidence="1">Liver</tissue>
    </source>
</reference>
<organism evidence="1 2">
    <name type="scientific">Pleurodeles waltl</name>
    <name type="common">Iberian ribbed newt</name>
    <dbReference type="NCBI Taxonomy" id="8319"/>
    <lineage>
        <taxon>Eukaryota</taxon>
        <taxon>Metazoa</taxon>
        <taxon>Chordata</taxon>
        <taxon>Craniata</taxon>
        <taxon>Vertebrata</taxon>
        <taxon>Euteleostomi</taxon>
        <taxon>Amphibia</taxon>
        <taxon>Batrachia</taxon>
        <taxon>Caudata</taxon>
        <taxon>Salamandroidea</taxon>
        <taxon>Salamandridae</taxon>
        <taxon>Pleurodelinae</taxon>
        <taxon>Pleurodeles</taxon>
    </lineage>
</organism>
<sequence length="144" mass="15506">MVFLRAASPIRTLLPGWRAAVPARQPRPRVSTGSGGVAPGVLVFLRVYPHLKQECRRHADPAAGLAAERCTSMAPHGMPGSGGDDVCSGHQTRPLEAMGGPQERKTALPLGEEQLLDAPLRLTVVPDVQPYLRNLDATLRLNLY</sequence>
<proteinExistence type="predicted"/>
<comment type="caution">
    <text evidence="1">The sequence shown here is derived from an EMBL/GenBank/DDBJ whole genome shotgun (WGS) entry which is preliminary data.</text>
</comment>
<gene>
    <name evidence="1" type="ORF">NDU88_005034</name>
</gene>
<evidence type="ECO:0000313" key="2">
    <source>
        <dbReference type="Proteomes" id="UP001066276"/>
    </source>
</evidence>
<protein>
    <submittedName>
        <fullName evidence="1">Uncharacterized protein</fullName>
    </submittedName>
</protein>
<dbReference type="EMBL" id="JANPWB010000006">
    <property type="protein sequence ID" value="KAJ1179801.1"/>
    <property type="molecule type" value="Genomic_DNA"/>
</dbReference>
<dbReference type="Proteomes" id="UP001066276">
    <property type="component" value="Chromosome 3_2"/>
</dbReference>